<dbReference type="Proteomes" id="UP001595766">
    <property type="component" value="Unassembled WGS sequence"/>
</dbReference>
<dbReference type="EMBL" id="JBHSAV010000003">
    <property type="protein sequence ID" value="MFC3974973.1"/>
    <property type="molecule type" value="Genomic_DNA"/>
</dbReference>
<evidence type="ECO:0000313" key="3">
    <source>
        <dbReference type="EMBL" id="MFC3974973.1"/>
    </source>
</evidence>
<evidence type="ECO:0000313" key="4">
    <source>
        <dbReference type="Proteomes" id="UP001595766"/>
    </source>
</evidence>
<organism evidence="3 4">
    <name type="scientific">Belliella kenyensis</name>
    <dbReference type="NCBI Taxonomy" id="1472724"/>
    <lineage>
        <taxon>Bacteria</taxon>
        <taxon>Pseudomonadati</taxon>
        <taxon>Bacteroidota</taxon>
        <taxon>Cytophagia</taxon>
        <taxon>Cytophagales</taxon>
        <taxon>Cyclobacteriaceae</taxon>
        <taxon>Belliella</taxon>
    </lineage>
</organism>
<name>A0ABV8EHT7_9BACT</name>
<keyword evidence="1" id="KW-0732">Signal</keyword>
<feature type="domain" description="YaiO beta-barrel" evidence="2">
    <location>
        <begin position="180"/>
        <end position="360"/>
    </location>
</feature>
<feature type="signal peptide" evidence="1">
    <location>
        <begin position="1"/>
        <end position="17"/>
    </location>
</feature>
<dbReference type="SUPFAM" id="SSF48452">
    <property type="entry name" value="TPR-like"/>
    <property type="match status" value="1"/>
</dbReference>
<feature type="chain" id="PRO_5047145791" evidence="1">
    <location>
        <begin position="18"/>
        <end position="422"/>
    </location>
</feature>
<comment type="caution">
    <text evidence="3">The sequence shown here is derived from an EMBL/GenBank/DDBJ whole genome shotgun (WGS) entry which is preliminary data.</text>
</comment>
<keyword evidence="4" id="KW-1185">Reference proteome</keyword>
<accession>A0ABV8EHT7</accession>
<evidence type="ECO:0000256" key="1">
    <source>
        <dbReference type="SAM" id="SignalP"/>
    </source>
</evidence>
<dbReference type="NCBIfam" id="TIGR04390">
    <property type="entry name" value="OMP_YaiO_dom"/>
    <property type="match status" value="1"/>
</dbReference>
<evidence type="ECO:0000259" key="2">
    <source>
        <dbReference type="Pfam" id="PF19413"/>
    </source>
</evidence>
<protein>
    <submittedName>
        <fullName evidence="3">YaiO family outer membrane beta-barrel protein</fullName>
    </submittedName>
</protein>
<dbReference type="InterPro" id="IPR011990">
    <property type="entry name" value="TPR-like_helical_dom_sf"/>
</dbReference>
<sequence>MKKLMFWIFISFCTANAGTLMAQQIDTDSLLVVAYQEFNQKNNPESAKVMAWTALALAPDYLDYHVLLGRIYQKQNHLDSASYYYNYVLERNTSYLEVYEYIIPVAIAKGNQEEAKKWINTARNQGLSADYLHRFEHELLMQSGDIRAEYEYLKKLLTANPDQSAYRQRFNFLDARFNADRLGVNYSITGFDRDGVGPWHLAGLQYIREREWGSLIGRVNYADRLSGGQSISNGIQYELESYFFTGKMSYSYVGAAYSNAIVFPKLRFGYSYFKNFKDGWEGELGLRYTQVTPPGENRVFRSGIIGVGKYIGSYWLNIRSFLQNEEDKFYPAFTLTTRYYFGGRFDYLTFIAGYGTSPDERTTLGQFENRVALDSYRAGIGYYQALRQNVLIGAQFMYNHQEYFPGRTQQEFEGTLNLQYRF</sequence>
<proteinExistence type="predicted"/>
<dbReference type="InterPro" id="IPR030887">
    <property type="entry name" value="Beta-barrel_YaiO"/>
</dbReference>
<gene>
    <name evidence="3" type="ORF">ACFOUP_01160</name>
</gene>
<dbReference type="RefSeq" id="WP_241292704.1">
    <property type="nucleotide sequence ID" value="NZ_JAKZGR010000003.1"/>
</dbReference>
<dbReference type="Pfam" id="PF19413">
    <property type="entry name" value="YaiO"/>
    <property type="match status" value="1"/>
</dbReference>
<reference evidence="4" key="1">
    <citation type="journal article" date="2019" name="Int. J. Syst. Evol. Microbiol.">
        <title>The Global Catalogue of Microorganisms (GCM) 10K type strain sequencing project: providing services to taxonomists for standard genome sequencing and annotation.</title>
        <authorList>
            <consortium name="The Broad Institute Genomics Platform"/>
            <consortium name="The Broad Institute Genome Sequencing Center for Infectious Disease"/>
            <person name="Wu L."/>
            <person name="Ma J."/>
        </authorList>
    </citation>
    <scope>NUCLEOTIDE SEQUENCE [LARGE SCALE GENOMIC DNA]</scope>
    <source>
        <strain evidence="4">CECT 8551</strain>
    </source>
</reference>
<dbReference type="Gene3D" id="1.25.40.10">
    <property type="entry name" value="Tetratricopeptide repeat domain"/>
    <property type="match status" value="1"/>
</dbReference>